<dbReference type="InterPro" id="IPR050638">
    <property type="entry name" value="AA-Vitamin_Transporters"/>
</dbReference>
<dbReference type="GO" id="GO:0005886">
    <property type="term" value="C:plasma membrane"/>
    <property type="evidence" value="ECO:0007669"/>
    <property type="project" value="UniProtKB-SubCell"/>
</dbReference>
<comment type="subcellular location">
    <subcellularLocation>
        <location evidence="1">Cell membrane</location>
        <topology evidence="1">Multi-pass membrane protein</topology>
    </subcellularLocation>
</comment>
<feature type="transmembrane region" description="Helical" evidence="6">
    <location>
        <begin position="247"/>
        <end position="265"/>
    </location>
</feature>
<feature type="transmembrane region" description="Helical" evidence="6">
    <location>
        <begin position="271"/>
        <end position="289"/>
    </location>
</feature>
<keyword evidence="5 6" id="KW-0472">Membrane</keyword>
<dbReference type="InterPro" id="IPR037185">
    <property type="entry name" value="EmrE-like"/>
</dbReference>
<evidence type="ECO:0000313" key="9">
    <source>
        <dbReference type="Proteomes" id="UP000070371"/>
    </source>
</evidence>
<dbReference type="PANTHER" id="PTHR32322:SF18">
    <property type="entry name" value="S-ADENOSYLMETHIONINE_S-ADENOSYLHOMOCYSTEINE TRANSPORTER"/>
    <property type="match status" value="1"/>
</dbReference>
<dbReference type="InterPro" id="IPR000620">
    <property type="entry name" value="EamA_dom"/>
</dbReference>
<dbReference type="AlphaFoldDB" id="A0A126UWR7"/>
<evidence type="ECO:0000259" key="7">
    <source>
        <dbReference type="Pfam" id="PF00892"/>
    </source>
</evidence>
<feature type="transmembrane region" description="Helical" evidence="6">
    <location>
        <begin position="67"/>
        <end position="85"/>
    </location>
</feature>
<feature type="transmembrane region" description="Helical" evidence="6">
    <location>
        <begin position="122"/>
        <end position="139"/>
    </location>
</feature>
<feature type="transmembrane region" description="Helical" evidence="6">
    <location>
        <begin position="214"/>
        <end position="235"/>
    </location>
</feature>
<feature type="transmembrane region" description="Helical" evidence="6">
    <location>
        <begin position="97"/>
        <end position="115"/>
    </location>
</feature>
<feature type="transmembrane region" description="Helical" evidence="6">
    <location>
        <begin position="35"/>
        <end position="55"/>
    </location>
</feature>
<evidence type="ECO:0000256" key="5">
    <source>
        <dbReference type="ARBA" id="ARBA00023136"/>
    </source>
</evidence>
<reference evidence="8 9" key="1">
    <citation type="submission" date="2016-02" db="EMBL/GenBank/DDBJ databases">
        <title>Complete genome sequence of Halocynthiibacter arcticus PAMC 20958t from arctic marine sediment.</title>
        <authorList>
            <person name="Lee Y.M."/>
            <person name="Baek K."/>
            <person name="Lee H.K."/>
            <person name="Shin S.C."/>
        </authorList>
    </citation>
    <scope>NUCLEOTIDE SEQUENCE [LARGE SCALE GENOMIC DNA]</scope>
    <source>
        <strain evidence="8">PAMC 20958</strain>
    </source>
</reference>
<dbReference type="SUPFAM" id="SSF103481">
    <property type="entry name" value="Multidrug resistance efflux transporter EmrE"/>
    <property type="match status" value="2"/>
</dbReference>
<keyword evidence="9" id="KW-1185">Reference proteome</keyword>
<evidence type="ECO:0000256" key="3">
    <source>
        <dbReference type="ARBA" id="ARBA00022692"/>
    </source>
</evidence>
<dbReference type="RefSeq" id="WP_039001661.1">
    <property type="nucleotide sequence ID" value="NZ_CP014327.1"/>
</dbReference>
<dbReference type="Pfam" id="PF00892">
    <property type="entry name" value="EamA"/>
    <property type="match status" value="2"/>
</dbReference>
<dbReference type="PANTHER" id="PTHR32322">
    <property type="entry name" value="INNER MEMBRANE TRANSPORTER"/>
    <property type="match status" value="1"/>
</dbReference>
<keyword evidence="2" id="KW-1003">Cell membrane</keyword>
<keyword evidence="3 6" id="KW-0812">Transmembrane</keyword>
<evidence type="ECO:0000256" key="2">
    <source>
        <dbReference type="ARBA" id="ARBA00022475"/>
    </source>
</evidence>
<feature type="transmembrane region" description="Helical" evidence="6">
    <location>
        <begin position="181"/>
        <end position="202"/>
    </location>
</feature>
<sequence>MAGHAAMLLFSVIVAGSFSLGGMVANDIAPAALNLLRFWIAALVLLVVILWFEPAPLRALKAAAKAPWRYAVTGGLIGSYMILMFEGLKTAPPISTAAVFTLTPLITAGCAYLVLRQVLPLRVFWVLILGGIGALWVVFRADVGALMRFEVARGELIFFIGACAHALYIPLLRKFNRGESGVVFVMYALVAGSLLMLVVGGWEILATDWAQLPPLVWFTIFYTAVFATAGSLSLIHFGSMRLSGAKVMAYTYLVPSWVILLEILLGHGAPSGASLVGVALTVGALLLLLRQD</sequence>
<keyword evidence="4 6" id="KW-1133">Transmembrane helix</keyword>
<name>A0A126UWR7_9RHOB</name>
<protein>
    <recommendedName>
        <fullName evidence="7">EamA domain-containing protein</fullName>
    </recommendedName>
</protein>
<evidence type="ECO:0000313" key="8">
    <source>
        <dbReference type="EMBL" id="AML50511.1"/>
    </source>
</evidence>
<dbReference type="Proteomes" id="UP000070371">
    <property type="component" value="Chromosome"/>
</dbReference>
<gene>
    <name evidence="8" type="ORF">RC74_03810</name>
</gene>
<dbReference type="KEGG" id="hat:RC74_03810"/>
<dbReference type="EMBL" id="CP014327">
    <property type="protein sequence ID" value="AML50511.1"/>
    <property type="molecule type" value="Genomic_DNA"/>
</dbReference>
<organism evidence="8 9">
    <name type="scientific">Falsihalocynthiibacter arcticus</name>
    <dbReference type="NCBI Taxonomy" id="1579316"/>
    <lineage>
        <taxon>Bacteria</taxon>
        <taxon>Pseudomonadati</taxon>
        <taxon>Pseudomonadota</taxon>
        <taxon>Alphaproteobacteria</taxon>
        <taxon>Rhodobacterales</taxon>
        <taxon>Roseobacteraceae</taxon>
        <taxon>Falsihalocynthiibacter</taxon>
    </lineage>
</organism>
<feature type="domain" description="EamA" evidence="7">
    <location>
        <begin position="2"/>
        <end position="138"/>
    </location>
</feature>
<evidence type="ECO:0000256" key="1">
    <source>
        <dbReference type="ARBA" id="ARBA00004651"/>
    </source>
</evidence>
<feature type="transmembrane region" description="Helical" evidence="6">
    <location>
        <begin position="151"/>
        <end position="169"/>
    </location>
</feature>
<dbReference type="OrthoDB" id="5812248at2"/>
<evidence type="ECO:0000256" key="6">
    <source>
        <dbReference type="SAM" id="Phobius"/>
    </source>
</evidence>
<evidence type="ECO:0000256" key="4">
    <source>
        <dbReference type="ARBA" id="ARBA00022989"/>
    </source>
</evidence>
<proteinExistence type="predicted"/>
<accession>A0A126UWR7</accession>
<dbReference type="STRING" id="1579316.RC74_03810"/>
<feature type="domain" description="EamA" evidence="7">
    <location>
        <begin position="153"/>
        <end position="289"/>
    </location>
</feature>